<dbReference type="EMBL" id="HACA01016996">
    <property type="protein sequence ID" value="CDW34357.1"/>
    <property type="molecule type" value="Transcribed_RNA"/>
</dbReference>
<sequence length="79" mass="9306">MEKTEIVCNTCVALVPPHLSEEQRKFNNMSPNRPQTHYTTFIPRRCLDRVRKCRKPQIQRILENAGKVEERGIKETEVI</sequence>
<organism evidence="1">
    <name type="scientific">Lepeophtheirus salmonis</name>
    <name type="common">Salmon louse</name>
    <name type="synonym">Caligus salmonis</name>
    <dbReference type="NCBI Taxonomy" id="72036"/>
    <lineage>
        <taxon>Eukaryota</taxon>
        <taxon>Metazoa</taxon>
        <taxon>Ecdysozoa</taxon>
        <taxon>Arthropoda</taxon>
        <taxon>Crustacea</taxon>
        <taxon>Multicrustacea</taxon>
        <taxon>Hexanauplia</taxon>
        <taxon>Copepoda</taxon>
        <taxon>Siphonostomatoida</taxon>
        <taxon>Caligidae</taxon>
        <taxon>Lepeophtheirus</taxon>
    </lineage>
</organism>
<proteinExistence type="predicted"/>
<evidence type="ECO:0000313" key="1">
    <source>
        <dbReference type="EMBL" id="CDW34357.1"/>
    </source>
</evidence>
<accession>A0A0K2U8U2</accession>
<protein>
    <submittedName>
        <fullName evidence="1">Uncharacterized protein</fullName>
    </submittedName>
</protein>
<reference evidence="1" key="1">
    <citation type="submission" date="2014-05" db="EMBL/GenBank/DDBJ databases">
        <authorList>
            <person name="Chronopoulou M."/>
        </authorList>
    </citation>
    <scope>NUCLEOTIDE SEQUENCE</scope>
    <source>
        <tissue evidence="1">Whole organism</tissue>
    </source>
</reference>
<name>A0A0K2U8U2_LEPSM</name>
<dbReference type="AlphaFoldDB" id="A0A0K2U8U2"/>